<reference evidence="8 9" key="1">
    <citation type="submission" date="2018-03" db="EMBL/GenBank/DDBJ databases">
        <title>Arenimonas caeni sp. nov., isolated from activated sludge.</title>
        <authorList>
            <person name="Liu H."/>
        </authorList>
    </citation>
    <scope>NUCLEOTIDE SEQUENCE [LARGE SCALE GENOMIC DNA]</scope>
    <source>
        <strain evidence="9">z29</strain>
    </source>
</reference>
<dbReference type="PIRSF" id="PIRSF005427">
    <property type="entry name" value="RseB"/>
    <property type="match status" value="1"/>
</dbReference>
<evidence type="ECO:0000259" key="6">
    <source>
        <dbReference type="Pfam" id="PF03888"/>
    </source>
</evidence>
<dbReference type="InterPro" id="IPR033436">
    <property type="entry name" value="MucB/RseB_C"/>
</dbReference>
<comment type="subcellular location">
    <subcellularLocation>
        <location evidence="1">Periplasm</location>
    </subcellularLocation>
</comment>
<feature type="signal peptide" evidence="5">
    <location>
        <begin position="1"/>
        <end position="23"/>
    </location>
</feature>
<proteinExistence type="inferred from homology"/>
<dbReference type="CDD" id="cd16327">
    <property type="entry name" value="RseB"/>
    <property type="match status" value="1"/>
</dbReference>
<comment type="similarity">
    <text evidence="2">Belongs to the RseB family.</text>
</comment>
<dbReference type="InterPro" id="IPR038484">
    <property type="entry name" value="MucB/RseB_C_sf"/>
</dbReference>
<keyword evidence="4" id="KW-0574">Periplasm</keyword>
<dbReference type="Pfam" id="PF03888">
    <property type="entry name" value="MucB_RseB"/>
    <property type="match status" value="1"/>
</dbReference>
<evidence type="ECO:0000256" key="3">
    <source>
        <dbReference type="ARBA" id="ARBA00022729"/>
    </source>
</evidence>
<gene>
    <name evidence="8" type="ORF">C6N40_11545</name>
</gene>
<comment type="caution">
    <text evidence="8">The sequence shown here is derived from an EMBL/GenBank/DDBJ whole genome shotgun (WGS) entry which is preliminary data.</text>
</comment>
<dbReference type="AlphaFoldDB" id="A0A2P6M6L3"/>
<accession>A0A2P6M6L3</accession>
<dbReference type="GO" id="GO:0032885">
    <property type="term" value="P:regulation of polysaccharide biosynthetic process"/>
    <property type="evidence" value="ECO:0007669"/>
    <property type="project" value="TreeGrafter"/>
</dbReference>
<feature type="domain" description="MucB/RseB C-terminal" evidence="7">
    <location>
        <begin position="219"/>
        <end position="307"/>
    </location>
</feature>
<dbReference type="EMBL" id="PVLF01000020">
    <property type="protein sequence ID" value="PRH81595.1"/>
    <property type="molecule type" value="Genomic_DNA"/>
</dbReference>
<evidence type="ECO:0000259" key="7">
    <source>
        <dbReference type="Pfam" id="PF17188"/>
    </source>
</evidence>
<keyword evidence="9" id="KW-1185">Reference proteome</keyword>
<dbReference type="Pfam" id="PF17188">
    <property type="entry name" value="MucB_RseB_C"/>
    <property type="match status" value="1"/>
</dbReference>
<evidence type="ECO:0000313" key="8">
    <source>
        <dbReference type="EMBL" id="PRH81595.1"/>
    </source>
</evidence>
<dbReference type="Proteomes" id="UP000241736">
    <property type="component" value="Unassembled WGS sequence"/>
</dbReference>
<evidence type="ECO:0008006" key="10">
    <source>
        <dbReference type="Google" id="ProtNLM"/>
    </source>
</evidence>
<protein>
    <recommendedName>
        <fullName evidence="10">Transcriptional regulator</fullName>
    </recommendedName>
</protein>
<evidence type="ECO:0000256" key="4">
    <source>
        <dbReference type="ARBA" id="ARBA00022764"/>
    </source>
</evidence>
<dbReference type="Gene3D" id="3.30.200.100">
    <property type="entry name" value="MucB/RseB, C-terminal domain"/>
    <property type="match status" value="1"/>
</dbReference>
<dbReference type="GO" id="GO:0045152">
    <property type="term" value="F:antisigma factor binding"/>
    <property type="evidence" value="ECO:0007669"/>
    <property type="project" value="TreeGrafter"/>
</dbReference>
<keyword evidence="3 5" id="KW-0732">Signal</keyword>
<name>A0A2P6M6L3_9GAMM</name>
<dbReference type="PANTHER" id="PTHR38782">
    <property type="match status" value="1"/>
</dbReference>
<dbReference type="Gene3D" id="2.50.20.10">
    <property type="entry name" value="Lipoprotein localisation LolA/LolB/LppX"/>
    <property type="match status" value="1"/>
</dbReference>
<evidence type="ECO:0000256" key="5">
    <source>
        <dbReference type="SAM" id="SignalP"/>
    </source>
</evidence>
<dbReference type="OrthoDB" id="7067274at2"/>
<feature type="chain" id="PRO_5015148150" description="Transcriptional regulator" evidence="5">
    <location>
        <begin position="24"/>
        <end position="313"/>
    </location>
</feature>
<dbReference type="RefSeq" id="WP_106991186.1">
    <property type="nucleotide sequence ID" value="NZ_KZ679097.1"/>
</dbReference>
<sequence>MSPRRLPGALLALLLLLPGLALADDAAAWLARVGPALRGLDYEGTLVVVADGRVETLRVFHAVQHGRERERLVALSGPPREVIRDGSRVMCIGTGEQPVAYDLDQAGRWSPALAVSEAAGLSGYRARLAGEGRVAGHAARQVEVQAADHWRYGYRLWLERDSALPLRVDLLDGRGRAIEQVAFTELALGRSPSEADLAPSAGVPLQRYASLPPVESDGVAWQVPAPPPGFRLRAAQPLPGGGAHLLYSDGLASVSVYVEPSAESLSGGLRQQRGAVHARSFWSDGWQVLAIGKVPAATVEHFARTVRPVPADG</sequence>
<evidence type="ECO:0000256" key="1">
    <source>
        <dbReference type="ARBA" id="ARBA00004418"/>
    </source>
</evidence>
<dbReference type="InterPro" id="IPR033434">
    <property type="entry name" value="MucB/RseB_N"/>
</dbReference>
<evidence type="ECO:0000313" key="9">
    <source>
        <dbReference type="Proteomes" id="UP000241736"/>
    </source>
</evidence>
<dbReference type="InterPro" id="IPR005588">
    <property type="entry name" value="MucB_RseB"/>
</dbReference>
<organism evidence="8 9">
    <name type="scientific">Arenimonas caeni</name>
    <dbReference type="NCBI Taxonomy" id="2058085"/>
    <lineage>
        <taxon>Bacteria</taxon>
        <taxon>Pseudomonadati</taxon>
        <taxon>Pseudomonadota</taxon>
        <taxon>Gammaproteobacteria</taxon>
        <taxon>Lysobacterales</taxon>
        <taxon>Lysobacteraceae</taxon>
        <taxon>Arenimonas</taxon>
    </lineage>
</organism>
<dbReference type="GO" id="GO:0030288">
    <property type="term" value="C:outer membrane-bounded periplasmic space"/>
    <property type="evidence" value="ECO:0007669"/>
    <property type="project" value="TreeGrafter"/>
</dbReference>
<feature type="domain" description="MucB/RseB N-terminal" evidence="6">
    <location>
        <begin position="25"/>
        <end position="200"/>
    </location>
</feature>
<evidence type="ECO:0000256" key="2">
    <source>
        <dbReference type="ARBA" id="ARBA00008150"/>
    </source>
</evidence>
<dbReference type="PANTHER" id="PTHR38782:SF1">
    <property type="entry name" value="SIGMA-E FACTOR REGULATORY PROTEIN RSEB"/>
    <property type="match status" value="1"/>
</dbReference>